<proteinExistence type="predicted"/>
<reference evidence="1 2" key="2">
    <citation type="journal article" date="2011" name="Stand. Genomic Sci.">
        <title>Complete genome sequence of Calditerrivibrio nitroreducens type strain (Yu37-1).</title>
        <authorList>
            <person name="Pitluck S."/>
            <person name="Sikorski J."/>
            <person name="Zeytun A."/>
            <person name="Lapidus A."/>
            <person name="Nolan M."/>
            <person name="Lucas S."/>
            <person name="Hammon N."/>
            <person name="Deshpande S."/>
            <person name="Cheng J.F."/>
            <person name="Tapia R."/>
            <person name="Han C."/>
            <person name="Goodwin L."/>
            <person name="Liolios K."/>
            <person name="Pagani I."/>
            <person name="Ivanova N."/>
            <person name="Mavromatis K."/>
            <person name="Pati A."/>
            <person name="Chen A."/>
            <person name="Palaniappan K."/>
            <person name="Hauser L."/>
            <person name="Chang Y.J."/>
            <person name="Jeffries C.D."/>
            <person name="Detter J.C."/>
            <person name="Brambilla E."/>
            <person name="Djao O.D."/>
            <person name="Rohde M."/>
            <person name="Spring S."/>
            <person name="Goker M."/>
            <person name="Woyke T."/>
            <person name="Bristow J."/>
            <person name="Eisen J.A."/>
            <person name="Markowitz V."/>
            <person name="Hugenholtz P."/>
            <person name="Kyrpides N.C."/>
            <person name="Klenk H.P."/>
            <person name="Land M."/>
        </authorList>
    </citation>
    <scope>NUCLEOTIDE SEQUENCE [LARGE SCALE GENOMIC DNA]</scope>
    <source>
        <strain evidence="2">DSM 19672 / NBRC 101217 / Yu37-1</strain>
    </source>
</reference>
<reference key="1">
    <citation type="submission" date="2010-11" db="EMBL/GenBank/DDBJ databases">
        <title>The complete genome of chromosome of Calditerrivibrio nitroreducens DSM 19672.</title>
        <authorList>
            <consortium name="US DOE Joint Genome Institute (JGI-PGF)"/>
            <person name="Lucas S."/>
            <person name="Copeland A."/>
            <person name="Lapidus A."/>
            <person name="Bruce D."/>
            <person name="Goodwin L."/>
            <person name="Pitluck S."/>
            <person name="Kyrpides N."/>
            <person name="Mavromatis K."/>
            <person name="Ivanova N."/>
            <person name="Mikhailova N."/>
            <person name="Zeytun A."/>
            <person name="Brettin T."/>
            <person name="Detter J.C."/>
            <person name="Tapia R."/>
            <person name="Han C."/>
            <person name="Land M."/>
            <person name="Hauser L."/>
            <person name="Markowitz V."/>
            <person name="Cheng J.-F."/>
            <person name="Hugenholtz P."/>
            <person name="Woyke T."/>
            <person name="Wu D."/>
            <person name="Spring S."/>
            <person name="Schroeder M."/>
            <person name="Brambilla E."/>
            <person name="Klenk H.-P."/>
            <person name="Eisen J.A."/>
        </authorList>
    </citation>
    <scope>NUCLEOTIDE SEQUENCE [LARGE SCALE GENOMIC DNA]</scope>
    <source>
        <strain>DSM 19672</strain>
    </source>
</reference>
<keyword evidence="2" id="KW-1185">Reference proteome</keyword>
<dbReference type="RefSeq" id="WP_013452076.1">
    <property type="nucleotide sequence ID" value="NC_014758.1"/>
</dbReference>
<organism evidence="1 2">
    <name type="scientific">Calditerrivibrio nitroreducens (strain DSM 19672 / NBRC 101217 / Yu37-1)</name>
    <dbReference type="NCBI Taxonomy" id="768670"/>
    <lineage>
        <taxon>Bacteria</taxon>
        <taxon>Pseudomonadati</taxon>
        <taxon>Deferribacterota</taxon>
        <taxon>Deferribacteres</taxon>
        <taxon>Deferribacterales</taxon>
        <taxon>Calditerrivibrionaceae</taxon>
    </lineage>
</organism>
<evidence type="ECO:0000313" key="2">
    <source>
        <dbReference type="Proteomes" id="UP000007039"/>
    </source>
</evidence>
<dbReference type="KEGG" id="cni:Calni_1973"/>
<dbReference type="STRING" id="768670.Calni_1973"/>
<protein>
    <submittedName>
        <fullName evidence="1">Phycobilisome protein</fullName>
    </submittedName>
</protein>
<dbReference type="EMBL" id="CP002347">
    <property type="protein sequence ID" value="ADR19869.1"/>
    <property type="molecule type" value="Genomic_DNA"/>
</dbReference>
<dbReference type="HOGENOM" id="CLU_2804327_0_0_0"/>
<gene>
    <name evidence="1" type="ordered locus">Calni_1973</name>
</gene>
<evidence type="ECO:0000313" key="1">
    <source>
        <dbReference type="EMBL" id="ADR19869.1"/>
    </source>
</evidence>
<dbReference type="Proteomes" id="UP000007039">
    <property type="component" value="Chromosome"/>
</dbReference>
<dbReference type="AlphaFoldDB" id="E4THD4"/>
<name>E4THD4_CALNY</name>
<sequence precursor="true">MKRLVSIYIFIIFILISLEMGFSTELNKNKLEFITNGYGKDIRFYLSADTSEEELKSLVLDLKKNEV</sequence>
<accession>E4THD4</accession>